<evidence type="ECO:0000313" key="2">
    <source>
        <dbReference type="EMBL" id="PIA63466.1"/>
    </source>
</evidence>
<dbReference type="STRING" id="218851.A0A2G5F6B1"/>
<feature type="domain" description="KIB1-4 beta-propeller" evidence="1">
    <location>
        <begin position="13"/>
        <end position="327"/>
    </location>
</feature>
<dbReference type="OrthoDB" id="642536at2759"/>
<proteinExistence type="predicted"/>
<sequence>MISRDADTKVGTFYSMSEAKIYNLKLPDLAVASFCCGTSQGFLIIANWMNNFIFNPFSQTRIDIPKQYVPPEHEYDVGSYVRFYLKKAIILPTTDINTVSQCVVVSGLSSDLGVIEMCKSQDPEWAIFGVDKEESLDGKEEVILLDSSSDDDEEEDKQIRIVDPIKKDDEWLFSDILFYKGMLYGLTRANGLVKFELTHDLKQPLAHTVLNVHPMSRPTDARFKGVFSYLVESCGELLMVYRYGNPLFYETKSLHVTEKFSVYKLDQSTEPFQWIQLQSLGDQMLFVGRSSSMSFSATGIPGFNGNCIYFTDDVWPYFFNGDVVRYRNSDNGVFYLDDEHIESFFKTDDTYSFNLAPVWVTPNWICNGKSDIIQI</sequence>
<dbReference type="AlphaFoldDB" id="A0A2G5F6B1"/>
<dbReference type="EMBL" id="KZ305019">
    <property type="protein sequence ID" value="PIA63466.1"/>
    <property type="molecule type" value="Genomic_DNA"/>
</dbReference>
<gene>
    <name evidence="2" type="ORF">AQUCO_00201069v1</name>
</gene>
<name>A0A2G5F6B1_AQUCA</name>
<dbReference type="InParanoid" id="A0A2G5F6B1"/>
<dbReference type="Pfam" id="PF03478">
    <property type="entry name" value="Beta-prop_KIB1-4"/>
    <property type="match status" value="1"/>
</dbReference>
<dbReference type="InterPro" id="IPR050942">
    <property type="entry name" value="F-box_BR-signaling"/>
</dbReference>
<evidence type="ECO:0000313" key="3">
    <source>
        <dbReference type="Proteomes" id="UP000230069"/>
    </source>
</evidence>
<dbReference type="PANTHER" id="PTHR44259">
    <property type="entry name" value="OS07G0183000 PROTEIN-RELATED"/>
    <property type="match status" value="1"/>
</dbReference>
<reference evidence="2 3" key="1">
    <citation type="submission" date="2017-09" db="EMBL/GenBank/DDBJ databases">
        <title>WGS assembly of Aquilegia coerulea Goldsmith.</title>
        <authorList>
            <person name="Hodges S."/>
            <person name="Kramer E."/>
            <person name="Nordborg M."/>
            <person name="Tomkins J."/>
            <person name="Borevitz J."/>
            <person name="Derieg N."/>
            <person name="Yan J."/>
            <person name="Mihaltcheva S."/>
            <person name="Hayes R.D."/>
            <person name="Rokhsar D."/>
        </authorList>
    </citation>
    <scope>NUCLEOTIDE SEQUENCE [LARGE SCALE GENOMIC DNA]</scope>
    <source>
        <strain evidence="3">cv. Goldsmith</strain>
    </source>
</reference>
<protein>
    <recommendedName>
        <fullName evidence="1">KIB1-4 beta-propeller domain-containing protein</fullName>
    </recommendedName>
</protein>
<accession>A0A2G5F6B1</accession>
<organism evidence="2 3">
    <name type="scientific">Aquilegia coerulea</name>
    <name type="common">Rocky mountain columbine</name>
    <dbReference type="NCBI Taxonomy" id="218851"/>
    <lineage>
        <taxon>Eukaryota</taxon>
        <taxon>Viridiplantae</taxon>
        <taxon>Streptophyta</taxon>
        <taxon>Embryophyta</taxon>
        <taxon>Tracheophyta</taxon>
        <taxon>Spermatophyta</taxon>
        <taxon>Magnoliopsida</taxon>
        <taxon>Ranunculales</taxon>
        <taxon>Ranunculaceae</taxon>
        <taxon>Thalictroideae</taxon>
        <taxon>Aquilegia</taxon>
    </lineage>
</organism>
<keyword evidence="3" id="KW-1185">Reference proteome</keyword>
<dbReference type="PANTHER" id="PTHR44259:SF87">
    <property type="entry name" value="F-BOX DOMAIN-CONTAINING PROTEIN"/>
    <property type="match status" value="1"/>
</dbReference>
<dbReference type="InterPro" id="IPR005174">
    <property type="entry name" value="KIB1-4_b-propeller"/>
</dbReference>
<evidence type="ECO:0000259" key="1">
    <source>
        <dbReference type="Pfam" id="PF03478"/>
    </source>
</evidence>
<dbReference type="Proteomes" id="UP000230069">
    <property type="component" value="Unassembled WGS sequence"/>
</dbReference>